<dbReference type="RefSeq" id="WP_132286453.1">
    <property type="nucleotide sequence ID" value="NZ_SKBM01000005.1"/>
</dbReference>
<evidence type="ECO:0000313" key="2">
    <source>
        <dbReference type="EMBL" id="TCZ64493.1"/>
    </source>
</evidence>
<feature type="domain" description="HTH cro/C1-type" evidence="1">
    <location>
        <begin position="51"/>
        <end position="105"/>
    </location>
</feature>
<dbReference type="SMART" id="SM00530">
    <property type="entry name" value="HTH_XRE"/>
    <property type="match status" value="1"/>
</dbReference>
<reference evidence="2 3" key="1">
    <citation type="submission" date="2019-03" db="EMBL/GenBank/DDBJ databases">
        <title>Paracraurococcus aquatilis NE82 genome sequence.</title>
        <authorList>
            <person name="Zhao Y."/>
            <person name="Du Z."/>
        </authorList>
    </citation>
    <scope>NUCLEOTIDE SEQUENCE [LARGE SCALE GENOMIC DNA]</scope>
    <source>
        <strain evidence="2 3">NE82</strain>
    </source>
</reference>
<proteinExistence type="predicted"/>
<evidence type="ECO:0000259" key="1">
    <source>
        <dbReference type="PROSITE" id="PS50943"/>
    </source>
</evidence>
<dbReference type="CDD" id="cd00093">
    <property type="entry name" value="HTH_XRE"/>
    <property type="match status" value="1"/>
</dbReference>
<dbReference type="InterPro" id="IPR001387">
    <property type="entry name" value="Cro/C1-type_HTH"/>
</dbReference>
<gene>
    <name evidence="2" type="ORF">EXY23_07575</name>
</gene>
<dbReference type="SUPFAM" id="SSF47413">
    <property type="entry name" value="lambda repressor-like DNA-binding domains"/>
    <property type="match status" value="1"/>
</dbReference>
<dbReference type="Proteomes" id="UP000295023">
    <property type="component" value="Unassembled WGS sequence"/>
</dbReference>
<dbReference type="OrthoDB" id="7281843at2"/>
<keyword evidence="3" id="KW-1185">Reference proteome</keyword>
<name>A0A4R4DVJ4_9PROT</name>
<dbReference type="Pfam" id="PF01381">
    <property type="entry name" value="HTH_3"/>
    <property type="match status" value="1"/>
</dbReference>
<dbReference type="Gene3D" id="1.10.260.40">
    <property type="entry name" value="lambda repressor-like DNA-binding domains"/>
    <property type="match status" value="1"/>
</dbReference>
<dbReference type="EMBL" id="SKBM01000005">
    <property type="protein sequence ID" value="TCZ64493.1"/>
    <property type="molecule type" value="Genomic_DNA"/>
</dbReference>
<sequence length="111" mass="12125">MPDTITLTRAEYEDLVDARDAAVALREVATGAVDTLGEADLDAYLASDSPLAFWRRHRGMTQAALAASVGISQPYLGQIERGVRTGDVHLYQRLARALRLRIEDIVQDDAG</sequence>
<dbReference type="InterPro" id="IPR010982">
    <property type="entry name" value="Lambda_DNA-bd_dom_sf"/>
</dbReference>
<accession>A0A4R4DVJ4</accession>
<protein>
    <submittedName>
        <fullName evidence="2">XRE family transcriptional regulator</fullName>
    </submittedName>
</protein>
<comment type="caution">
    <text evidence="2">The sequence shown here is derived from an EMBL/GenBank/DDBJ whole genome shotgun (WGS) entry which is preliminary data.</text>
</comment>
<dbReference type="AlphaFoldDB" id="A0A4R4DVJ4"/>
<evidence type="ECO:0000313" key="3">
    <source>
        <dbReference type="Proteomes" id="UP000295023"/>
    </source>
</evidence>
<organism evidence="2 3">
    <name type="scientific">Roseicella aquatilis</name>
    <dbReference type="NCBI Taxonomy" id="2527868"/>
    <lineage>
        <taxon>Bacteria</taxon>
        <taxon>Pseudomonadati</taxon>
        <taxon>Pseudomonadota</taxon>
        <taxon>Alphaproteobacteria</taxon>
        <taxon>Acetobacterales</taxon>
        <taxon>Roseomonadaceae</taxon>
        <taxon>Roseicella</taxon>
    </lineage>
</organism>
<dbReference type="PROSITE" id="PS50943">
    <property type="entry name" value="HTH_CROC1"/>
    <property type="match status" value="1"/>
</dbReference>
<dbReference type="GO" id="GO:0003677">
    <property type="term" value="F:DNA binding"/>
    <property type="evidence" value="ECO:0007669"/>
    <property type="project" value="InterPro"/>
</dbReference>